<dbReference type="Gene3D" id="3.90.700.10">
    <property type="entry name" value="Succinate dehydrogenase/fumarate reductase flavoprotein, catalytic domain"/>
    <property type="match status" value="1"/>
</dbReference>
<evidence type="ECO:0000256" key="3">
    <source>
        <dbReference type="ARBA" id="ARBA00022827"/>
    </source>
</evidence>
<feature type="domain" description="FAD-dependent oxidoreductase 2 FAD-binding" evidence="5">
    <location>
        <begin position="30"/>
        <end position="480"/>
    </location>
</feature>
<evidence type="ECO:0000256" key="2">
    <source>
        <dbReference type="ARBA" id="ARBA00022630"/>
    </source>
</evidence>
<dbReference type="GO" id="GO:0008202">
    <property type="term" value="P:steroid metabolic process"/>
    <property type="evidence" value="ECO:0007669"/>
    <property type="project" value="UniProtKB-ARBA"/>
</dbReference>
<dbReference type="InterPro" id="IPR003953">
    <property type="entry name" value="FAD-dep_OxRdtase_2_FAD-bd"/>
</dbReference>
<dbReference type="InterPro" id="IPR036188">
    <property type="entry name" value="FAD/NAD-bd_sf"/>
</dbReference>
<dbReference type="EMBL" id="FQXV01000012">
    <property type="protein sequence ID" value="SHI18127.1"/>
    <property type="molecule type" value="Genomic_DNA"/>
</dbReference>
<reference evidence="6 7" key="1">
    <citation type="submission" date="2016-11" db="EMBL/GenBank/DDBJ databases">
        <authorList>
            <person name="Jaros S."/>
            <person name="Januszkiewicz K."/>
            <person name="Wedrychowicz H."/>
        </authorList>
    </citation>
    <scope>NUCLEOTIDE SEQUENCE [LARGE SCALE GENOMIC DNA]</scope>
    <source>
        <strain evidence="6 7">DSM 10068</strain>
    </source>
</reference>
<organism evidence="6 7">
    <name type="scientific">Sporobacter termitidis DSM 10068</name>
    <dbReference type="NCBI Taxonomy" id="1123282"/>
    <lineage>
        <taxon>Bacteria</taxon>
        <taxon>Bacillati</taxon>
        <taxon>Bacillota</taxon>
        <taxon>Clostridia</taxon>
        <taxon>Eubacteriales</taxon>
        <taxon>Oscillospiraceae</taxon>
        <taxon>Sporobacter</taxon>
    </lineage>
</organism>
<keyword evidence="7" id="KW-1185">Reference proteome</keyword>
<dbReference type="InterPro" id="IPR050315">
    <property type="entry name" value="FAD-oxidoreductase_2"/>
</dbReference>
<dbReference type="AlphaFoldDB" id="A0A1M5Z1J7"/>
<comment type="cofactor">
    <cofactor evidence="1">
        <name>FAD</name>
        <dbReference type="ChEBI" id="CHEBI:57692"/>
    </cofactor>
</comment>
<evidence type="ECO:0000256" key="1">
    <source>
        <dbReference type="ARBA" id="ARBA00001974"/>
    </source>
</evidence>
<evidence type="ECO:0000256" key="4">
    <source>
        <dbReference type="ARBA" id="ARBA00023002"/>
    </source>
</evidence>
<dbReference type="SUPFAM" id="SSF56425">
    <property type="entry name" value="Succinate dehydrogenase/fumarate reductase flavoprotein, catalytic domain"/>
    <property type="match status" value="1"/>
</dbReference>
<accession>A0A1M5Z1J7</accession>
<sequence>MSNIDPRWGSWAAPPEPIPQEKLTQREEADVVVIGAGIAGVACALRAAQTGASVLVLEKGASWSGRGGNIGVANSAFMRGAGYENDLEAVAREWIKRCGNRCDEKILWLYLNNGGRAMDWLVDILTRPEYGARPALQGNAYKGETYLEIPGSHRFFDGPMAKKGARAGGADAVCAMYSEALKLGARFFFKCPAEQLVKENGAIIGAIAKDGEGHLLARARRGVVLATGDIGGNDAMCEDLAPIANRVAAKIYAPKGGNMGDGHRMGLWAGGAFEDAPFPTILHPQAYHYANYCFLFVKPDGTRFMNEDNYVQGKSVAILRERMTYAWSIIDSDWPAKVPPTLQYGGGMFWGQDYVLGEKDFDVEAEKAQLQRGLERGVVVSAGTPEALAGKMGVPADTFAAVFERYNTMARAGQDLDFGKRRELMVPLDKPPYYALKFGPALLAVAGGLRVDTDMRVLNEAGAPVPGLYAIGNAAGGRYGVDYPILIAGNSHGTALTFGYLLGESLGGRV</sequence>
<keyword evidence="4" id="KW-0560">Oxidoreductase</keyword>
<gene>
    <name evidence="6" type="ORF">SAMN02745823_03102</name>
</gene>
<dbReference type="Gene3D" id="3.50.50.60">
    <property type="entry name" value="FAD/NAD(P)-binding domain"/>
    <property type="match status" value="1"/>
</dbReference>
<dbReference type="OrthoDB" id="1646667at2"/>
<dbReference type="SUPFAM" id="SSF51905">
    <property type="entry name" value="FAD/NAD(P)-binding domain"/>
    <property type="match status" value="1"/>
</dbReference>
<dbReference type="PANTHER" id="PTHR43400">
    <property type="entry name" value="FUMARATE REDUCTASE"/>
    <property type="match status" value="1"/>
</dbReference>
<keyword evidence="3" id="KW-0274">FAD</keyword>
<protein>
    <submittedName>
        <fullName evidence="6">Succinate dehydrogenase/fumarate reductase, flavoprotein subunit</fullName>
    </submittedName>
</protein>
<dbReference type="GO" id="GO:0033765">
    <property type="term" value="F:steroid dehydrogenase activity, acting on the CH-CH group of donors"/>
    <property type="evidence" value="ECO:0007669"/>
    <property type="project" value="UniProtKB-ARBA"/>
</dbReference>
<dbReference type="PRINTS" id="PR00411">
    <property type="entry name" value="PNDRDTASEI"/>
</dbReference>
<proteinExistence type="predicted"/>
<dbReference type="PANTHER" id="PTHR43400:SF10">
    <property type="entry name" value="3-OXOSTEROID 1-DEHYDROGENASE"/>
    <property type="match status" value="1"/>
</dbReference>
<dbReference type="Pfam" id="PF00890">
    <property type="entry name" value="FAD_binding_2"/>
    <property type="match status" value="1"/>
</dbReference>
<dbReference type="InterPro" id="IPR027477">
    <property type="entry name" value="Succ_DH/fumarate_Rdtase_cat_sf"/>
</dbReference>
<dbReference type="STRING" id="1123282.SAMN02745823_03102"/>
<evidence type="ECO:0000259" key="5">
    <source>
        <dbReference type="Pfam" id="PF00890"/>
    </source>
</evidence>
<keyword evidence="2" id="KW-0285">Flavoprotein</keyword>
<dbReference type="Proteomes" id="UP000183995">
    <property type="component" value="Unassembled WGS sequence"/>
</dbReference>
<evidence type="ECO:0000313" key="7">
    <source>
        <dbReference type="Proteomes" id="UP000183995"/>
    </source>
</evidence>
<name>A0A1M5Z1J7_9FIRM</name>
<evidence type="ECO:0000313" key="6">
    <source>
        <dbReference type="EMBL" id="SHI18127.1"/>
    </source>
</evidence>
<dbReference type="RefSeq" id="WP_073080858.1">
    <property type="nucleotide sequence ID" value="NZ_FQXV01000012.1"/>
</dbReference>